<dbReference type="RefSeq" id="WP_180493443.1">
    <property type="nucleotide sequence ID" value="NZ_JACCKS010000011.1"/>
</dbReference>
<evidence type="ECO:0000313" key="12">
    <source>
        <dbReference type="EMBL" id="NZA38590.1"/>
    </source>
</evidence>
<dbReference type="GO" id="GO:0004856">
    <property type="term" value="F:D-xylulokinase activity"/>
    <property type="evidence" value="ECO:0007669"/>
    <property type="project" value="UniProtKB-EC"/>
</dbReference>
<dbReference type="InterPro" id="IPR050406">
    <property type="entry name" value="FGGY_Carb_Kinase"/>
</dbReference>
<dbReference type="InterPro" id="IPR006000">
    <property type="entry name" value="Xylulokinase"/>
</dbReference>
<comment type="caution">
    <text evidence="12">The sequence shown here is derived from an EMBL/GenBank/DDBJ whole genome shotgun (WGS) entry which is preliminary data.</text>
</comment>
<accession>A0A853JRA0</accession>
<dbReference type="Pfam" id="PF02782">
    <property type="entry name" value="FGGY_C"/>
    <property type="match status" value="1"/>
</dbReference>
<dbReference type="PROSITE" id="PS00445">
    <property type="entry name" value="FGGY_KINASES_2"/>
    <property type="match status" value="1"/>
</dbReference>
<comment type="catalytic activity">
    <reaction evidence="9">
        <text>D-xylulose + ATP = D-xylulose 5-phosphate + ADP + H(+)</text>
        <dbReference type="Rhea" id="RHEA:10964"/>
        <dbReference type="ChEBI" id="CHEBI:15378"/>
        <dbReference type="ChEBI" id="CHEBI:17140"/>
        <dbReference type="ChEBI" id="CHEBI:30616"/>
        <dbReference type="ChEBI" id="CHEBI:57737"/>
        <dbReference type="ChEBI" id="CHEBI:456216"/>
        <dbReference type="EC" id="2.7.1.17"/>
    </reaction>
</comment>
<dbReference type="InterPro" id="IPR043129">
    <property type="entry name" value="ATPase_NBD"/>
</dbReference>
<protein>
    <recommendedName>
        <fullName evidence="9">Xylulose kinase</fullName>
        <shortName evidence="9">Xylulokinase</shortName>
        <ecNumber evidence="9">2.7.1.17</ecNumber>
    </recommendedName>
</protein>
<dbReference type="InterPro" id="IPR018484">
    <property type="entry name" value="FGGY_N"/>
</dbReference>
<dbReference type="InterPro" id="IPR000577">
    <property type="entry name" value="Carb_kinase_FGGY"/>
</dbReference>
<feature type="domain" description="Carbohydrate kinase FGGY C-terminal" evidence="11">
    <location>
        <begin position="260"/>
        <end position="454"/>
    </location>
</feature>
<dbReference type="InterPro" id="IPR018483">
    <property type="entry name" value="Carb_kinase_FGGY_CS"/>
</dbReference>
<evidence type="ECO:0000256" key="3">
    <source>
        <dbReference type="ARBA" id="ARBA00022679"/>
    </source>
</evidence>
<dbReference type="CDD" id="cd07808">
    <property type="entry name" value="ASKHA_NBD_FGGY_EcXK-like"/>
    <property type="match status" value="1"/>
</dbReference>
<evidence type="ECO:0000256" key="9">
    <source>
        <dbReference type="RuleBase" id="RU364073"/>
    </source>
</evidence>
<dbReference type="AlphaFoldDB" id="A0A853JRA0"/>
<keyword evidence="6 9" id="KW-0067">ATP-binding</keyword>
<evidence type="ECO:0000256" key="5">
    <source>
        <dbReference type="ARBA" id="ARBA00022777"/>
    </source>
</evidence>
<dbReference type="GO" id="GO:0005524">
    <property type="term" value="F:ATP binding"/>
    <property type="evidence" value="ECO:0007669"/>
    <property type="project" value="UniProtKB-KW"/>
</dbReference>
<evidence type="ECO:0000256" key="4">
    <source>
        <dbReference type="ARBA" id="ARBA00022741"/>
    </source>
</evidence>
<dbReference type="PANTHER" id="PTHR43095">
    <property type="entry name" value="SUGAR KINASE"/>
    <property type="match status" value="1"/>
</dbReference>
<dbReference type="GO" id="GO:0042732">
    <property type="term" value="P:D-xylose metabolic process"/>
    <property type="evidence" value="ECO:0007669"/>
    <property type="project" value="UniProtKB-KW"/>
</dbReference>
<dbReference type="GO" id="GO:0005997">
    <property type="term" value="P:xylulose metabolic process"/>
    <property type="evidence" value="ECO:0007669"/>
    <property type="project" value="InterPro"/>
</dbReference>
<evidence type="ECO:0000256" key="1">
    <source>
        <dbReference type="ARBA" id="ARBA00009156"/>
    </source>
</evidence>
<keyword evidence="2 9" id="KW-0859">Xylose metabolism</keyword>
<evidence type="ECO:0000313" key="13">
    <source>
        <dbReference type="Proteomes" id="UP000586254"/>
    </source>
</evidence>
<dbReference type="Pfam" id="PF00370">
    <property type="entry name" value="FGGY_N"/>
    <property type="match status" value="1"/>
</dbReference>
<keyword evidence="5 8" id="KW-0418">Kinase</keyword>
<dbReference type="Proteomes" id="UP000586254">
    <property type="component" value="Unassembled WGS sequence"/>
</dbReference>
<dbReference type="EMBL" id="JACCKS010000011">
    <property type="protein sequence ID" value="NZA38590.1"/>
    <property type="molecule type" value="Genomic_DNA"/>
</dbReference>
<evidence type="ECO:0000259" key="10">
    <source>
        <dbReference type="Pfam" id="PF00370"/>
    </source>
</evidence>
<keyword evidence="4 9" id="KW-0547">Nucleotide-binding</keyword>
<organism evidence="12 13">
    <name type="scientific">Eubacterium callanderi</name>
    <dbReference type="NCBI Taxonomy" id="53442"/>
    <lineage>
        <taxon>Bacteria</taxon>
        <taxon>Bacillati</taxon>
        <taxon>Bacillota</taxon>
        <taxon>Clostridia</taxon>
        <taxon>Eubacteriales</taxon>
        <taxon>Eubacteriaceae</taxon>
        <taxon>Eubacterium</taxon>
    </lineage>
</organism>
<reference evidence="12 13" key="1">
    <citation type="submission" date="2020-07" db="EMBL/GenBank/DDBJ databases">
        <title>Organ Donor 1.</title>
        <authorList>
            <person name="Marsh A.J."/>
            <person name="Azcarate-Peril M.A."/>
        </authorList>
    </citation>
    <scope>NUCLEOTIDE SEQUENCE [LARGE SCALE GENOMIC DNA]</scope>
    <source>
        <strain evidence="12 13">AMC0717</strain>
    </source>
</reference>
<dbReference type="NCBIfam" id="TIGR01312">
    <property type="entry name" value="XylB"/>
    <property type="match status" value="1"/>
</dbReference>
<evidence type="ECO:0000256" key="8">
    <source>
        <dbReference type="RuleBase" id="RU003733"/>
    </source>
</evidence>
<sequence length="518" mass="56702">MMHCFLGIDAGTSGVKAVIVDENGELKSIGYQECDVISENPGWAEQDPMDWWRACDGAVREAVEGSGCGKEIVSIGFSGQMQGNVMVDKEGKPIGNCMIWLDQRANEEVEEIRQLISDQEALEITSNHCLNSYWAPKILWIKKHRPQDYEKTAKVMFTKDFLRFLMTGEIATEVSDASLTFLMDVPNRCWSERMLQATGIPKEILPERLVESYEIVGQLRTEVAKDWGLNPDIPVAAGAGDQPACGVGTGIVNDGVIGSSIGTSGVVFGSVDKPFMIDQECGTFSMAHAVPDKWCFLGLALTSGASFKWLRDNIFPDKKAAMAAAGSDVYDYMTRLAQGAAAGSDGLIFLPYLNGDKTPNNDEHARAVWFGLSQRHGIQEICRSVMEGVTYSLRDTVELFRECGLDVKKVVASGGGAKSPLWRQMQADIYNASVVTMNMEEGPGAGAAILGAVGAGYFKNIQEACDAILKVTSVTEPNVKQVALYNEYYQIYKNLYPSLKSNFKQNAVIVDKYHHSAE</sequence>
<name>A0A853JRA0_9FIRM</name>
<proteinExistence type="inferred from homology"/>
<dbReference type="InterPro" id="IPR018485">
    <property type="entry name" value="FGGY_C"/>
</dbReference>
<evidence type="ECO:0000259" key="11">
    <source>
        <dbReference type="Pfam" id="PF02782"/>
    </source>
</evidence>
<dbReference type="Gene3D" id="3.30.420.40">
    <property type="match status" value="2"/>
</dbReference>
<dbReference type="PANTHER" id="PTHR43095:SF5">
    <property type="entry name" value="XYLULOSE KINASE"/>
    <property type="match status" value="1"/>
</dbReference>
<dbReference type="SUPFAM" id="SSF53067">
    <property type="entry name" value="Actin-like ATPase domain"/>
    <property type="match status" value="2"/>
</dbReference>
<feature type="domain" description="Carbohydrate kinase FGGY N-terminal" evidence="10">
    <location>
        <begin position="5"/>
        <end position="247"/>
    </location>
</feature>
<evidence type="ECO:0000256" key="6">
    <source>
        <dbReference type="ARBA" id="ARBA00022840"/>
    </source>
</evidence>
<dbReference type="PIRSF" id="PIRSF000538">
    <property type="entry name" value="GlpK"/>
    <property type="match status" value="1"/>
</dbReference>
<evidence type="ECO:0000256" key="2">
    <source>
        <dbReference type="ARBA" id="ARBA00022629"/>
    </source>
</evidence>
<gene>
    <name evidence="9 12" type="primary">xylB</name>
    <name evidence="12" type="ORF">H0N91_10715</name>
</gene>
<keyword evidence="3 8" id="KW-0808">Transferase</keyword>
<comment type="similarity">
    <text evidence="1 8">Belongs to the FGGY kinase family.</text>
</comment>
<evidence type="ECO:0000256" key="7">
    <source>
        <dbReference type="ARBA" id="ARBA00023277"/>
    </source>
</evidence>
<dbReference type="EC" id="2.7.1.17" evidence="9"/>
<keyword evidence="7 9" id="KW-0119">Carbohydrate metabolism</keyword>